<dbReference type="InterPro" id="IPR000868">
    <property type="entry name" value="Isochorismatase-like_dom"/>
</dbReference>
<evidence type="ECO:0000259" key="3">
    <source>
        <dbReference type="Pfam" id="PF00857"/>
    </source>
</evidence>
<dbReference type="Pfam" id="PF00857">
    <property type="entry name" value="Isochorismatase"/>
    <property type="match status" value="1"/>
</dbReference>
<dbReference type="SUPFAM" id="SSF52499">
    <property type="entry name" value="Isochorismatase-like hydrolases"/>
    <property type="match status" value="1"/>
</dbReference>
<protein>
    <submittedName>
        <fullName evidence="4">Isochorismatase hydrolase</fullName>
    </submittedName>
</protein>
<dbReference type="Proteomes" id="UP000235672">
    <property type="component" value="Unassembled WGS sequence"/>
</dbReference>
<evidence type="ECO:0000256" key="1">
    <source>
        <dbReference type="ARBA" id="ARBA00006336"/>
    </source>
</evidence>
<gene>
    <name evidence="4" type="ORF">NA56DRAFT_265144</name>
</gene>
<evidence type="ECO:0000256" key="2">
    <source>
        <dbReference type="ARBA" id="ARBA00022801"/>
    </source>
</evidence>
<keyword evidence="5" id="KW-1185">Reference proteome</keyword>
<reference evidence="4 5" key="1">
    <citation type="submission" date="2016-05" db="EMBL/GenBank/DDBJ databases">
        <title>A degradative enzymes factory behind the ericoid mycorrhizal symbiosis.</title>
        <authorList>
            <consortium name="DOE Joint Genome Institute"/>
            <person name="Martino E."/>
            <person name="Morin E."/>
            <person name="Grelet G."/>
            <person name="Kuo A."/>
            <person name="Kohler A."/>
            <person name="Daghino S."/>
            <person name="Barry K."/>
            <person name="Choi C."/>
            <person name="Cichocki N."/>
            <person name="Clum A."/>
            <person name="Copeland A."/>
            <person name="Hainaut M."/>
            <person name="Haridas S."/>
            <person name="Labutti K."/>
            <person name="Lindquist E."/>
            <person name="Lipzen A."/>
            <person name="Khouja H.-R."/>
            <person name="Murat C."/>
            <person name="Ohm R."/>
            <person name="Olson A."/>
            <person name="Spatafora J."/>
            <person name="Veneault-Fourrey C."/>
            <person name="Henrissat B."/>
            <person name="Grigoriev I."/>
            <person name="Martin F."/>
            <person name="Perotto S."/>
        </authorList>
    </citation>
    <scope>NUCLEOTIDE SEQUENCE [LARGE SCALE GENOMIC DNA]</scope>
    <source>
        <strain evidence="4 5">UAMH 7357</strain>
    </source>
</reference>
<sequence length="192" mass="21299">MASETQEPPILLLVDLQHGLVEGPTEWGPRSTPKLVENVKYLLETWRSKHWPILHIQHDAFNELDNPIRAACPETFAIHTSAAPEGDEKVFVKHTGSAFFAEGLPEAIKSYGKRKVVVIGMDGAQCVNSTVRQGDDLGYKMYVVADACASYGTEDYEGKNVGADNTHNFAMWMLQPYSKVTQTADVLKELGY</sequence>
<dbReference type="PANTHER" id="PTHR43540">
    <property type="entry name" value="PEROXYUREIDOACRYLATE/UREIDOACRYLATE AMIDOHYDROLASE-RELATED"/>
    <property type="match status" value="1"/>
</dbReference>
<evidence type="ECO:0000313" key="5">
    <source>
        <dbReference type="Proteomes" id="UP000235672"/>
    </source>
</evidence>
<evidence type="ECO:0000313" key="4">
    <source>
        <dbReference type="EMBL" id="PMD17733.1"/>
    </source>
</evidence>
<dbReference type="AlphaFoldDB" id="A0A2J6PUM7"/>
<proteinExistence type="inferred from homology"/>
<organism evidence="4 5">
    <name type="scientific">Hyaloscypha hepaticicola</name>
    <dbReference type="NCBI Taxonomy" id="2082293"/>
    <lineage>
        <taxon>Eukaryota</taxon>
        <taxon>Fungi</taxon>
        <taxon>Dikarya</taxon>
        <taxon>Ascomycota</taxon>
        <taxon>Pezizomycotina</taxon>
        <taxon>Leotiomycetes</taxon>
        <taxon>Helotiales</taxon>
        <taxon>Hyaloscyphaceae</taxon>
        <taxon>Hyaloscypha</taxon>
    </lineage>
</organism>
<dbReference type="OrthoDB" id="245563at2759"/>
<dbReference type="InterPro" id="IPR050272">
    <property type="entry name" value="Isochorismatase-like_hydrls"/>
</dbReference>
<dbReference type="PANTHER" id="PTHR43540:SF1">
    <property type="entry name" value="ISOCHORISMATASE HYDROLASE"/>
    <property type="match status" value="1"/>
</dbReference>
<name>A0A2J6PUM7_9HELO</name>
<comment type="similarity">
    <text evidence="1">Belongs to the isochorismatase family.</text>
</comment>
<dbReference type="STRING" id="1745343.A0A2J6PUM7"/>
<keyword evidence="2 4" id="KW-0378">Hydrolase</keyword>
<accession>A0A2J6PUM7</accession>
<dbReference type="GO" id="GO:0016787">
    <property type="term" value="F:hydrolase activity"/>
    <property type="evidence" value="ECO:0007669"/>
    <property type="project" value="UniProtKB-KW"/>
</dbReference>
<dbReference type="Gene3D" id="3.40.50.850">
    <property type="entry name" value="Isochorismatase-like"/>
    <property type="match status" value="1"/>
</dbReference>
<dbReference type="InterPro" id="IPR036380">
    <property type="entry name" value="Isochorismatase-like_sf"/>
</dbReference>
<dbReference type="EMBL" id="KZ613498">
    <property type="protein sequence ID" value="PMD17733.1"/>
    <property type="molecule type" value="Genomic_DNA"/>
</dbReference>
<feature type="domain" description="Isochorismatase-like" evidence="3">
    <location>
        <begin position="10"/>
        <end position="157"/>
    </location>
</feature>